<proteinExistence type="predicted"/>
<dbReference type="Pfam" id="PF06127">
    <property type="entry name" value="Mpo1-like"/>
    <property type="match status" value="1"/>
</dbReference>
<dbReference type="InterPro" id="IPR009305">
    <property type="entry name" value="Mpo1-like"/>
</dbReference>
<dbReference type="RefSeq" id="WP_144040226.1">
    <property type="nucleotide sequence ID" value="NZ_BMPL01000010.1"/>
</dbReference>
<protein>
    <submittedName>
        <fullName evidence="2">DUF962 domain-containing protein</fullName>
    </submittedName>
</protein>
<feature type="transmembrane region" description="Helical" evidence="1">
    <location>
        <begin position="59"/>
        <end position="77"/>
    </location>
</feature>
<feature type="transmembrane region" description="Helical" evidence="1">
    <location>
        <begin position="35"/>
        <end position="52"/>
    </location>
</feature>
<keyword evidence="1" id="KW-0812">Transmembrane</keyword>
<evidence type="ECO:0000313" key="2">
    <source>
        <dbReference type="EMBL" id="TRY14342.1"/>
    </source>
</evidence>
<evidence type="ECO:0000256" key="1">
    <source>
        <dbReference type="SAM" id="Phobius"/>
    </source>
</evidence>
<keyword evidence="1" id="KW-1133">Transmembrane helix</keyword>
<gene>
    <name evidence="2" type="ORF">FN961_10975</name>
</gene>
<evidence type="ECO:0000313" key="3">
    <source>
        <dbReference type="Proteomes" id="UP000318126"/>
    </source>
</evidence>
<sequence length="109" mass="12972">MTEPAKLNGEKAYSTFKDFYPFYLSQHQNSTCRRLHYIGTLSILVILIETLMTQNWIQLLLLPLVGYGFAWIGHFIFEKNKPATFQYPFYSFLGDWLMFAQRVGKFFRR</sequence>
<dbReference type="EMBL" id="VKGK01000011">
    <property type="protein sequence ID" value="TRY14342.1"/>
    <property type="molecule type" value="Genomic_DNA"/>
</dbReference>
<comment type="caution">
    <text evidence="2">The sequence shown here is derived from an EMBL/GenBank/DDBJ whole genome shotgun (WGS) entry which is preliminary data.</text>
</comment>
<dbReference type="AlphaFoldDB" id="A0A553JPF1"/>
<keyword evidence="1" id="KW-0472">Membrane</keyword>
<name>A0A553JPF1_SHEHA</name>
<reference evidence="3" key="1">
    <citation type="submission" date="2019-07" db="EMBL/GenBank/DDBJ databases">
        <title>Shewanella sp. YLB-08 draft genomic sequence.</title>
        <authorList>
            <person name="Yu L."/>
        </authorList>
    </citation>
    <scope>NUCLEOTIDE SEQUENCE [LARGE SCALE GENOMIC DNA]</scope>
    <source>
        <strain evidence="3">JCM 20706</strain>
    </source>
</reference>
<dbReference type="PANTHER" id="PTHR34205:SF2">
    <property type="entry name" value="DUF962 DOMAIN-CONTAINING PROTEIN"/>
    <property type="match status" value="1"/>
</dbReference>
<accession>A0A553JPF1</accession>
<dbReference type="Proteomes" id="UP000318126">
    <property type="component" value="Unassembled WGS sequence"/>
</dbReference>
<keyword evidence="3" id="KW-1185">Reference proteome</keyword>
<organism evidence="2 3">
    <name type="scientific">Shewanella hanedai</name>
    <name type="common">Alteromonas hanedai</name>
    <dbReference type="NCBI Taxonomy" id="25"/>
    <lineage>
        <taxon>Bacteria</taxon>
        <taxon>Pseudomonadati</taxon>
        <taxon>Pseudomonadota</taxon>
        <taxon>Gammaproteobacteria</taxon>
        <taxon>Alteromonadales</taxon>
        <taxon>Shewanellaceae</taxon>
        <taxon>Shewanella</taxon>
    </lineage>
</organism>
<dbReference type="PANTHER" id="PTHR34205">
    <property type="entry name" value="TRANSMEMBRANE PROTEIN"/>
    <property type="match status" value="1"/>
</dbReference>
<dbReference type="OrthoDB" id="7356072at2"/>